<proteinExistence type="predicted"/>
<name>A0ABX7VUX2_9BACI</name>
<dbReference type="Proteomes" id="UP000665043">
    <property type="component" value="Chromosome"/>
</dbReference>
<sequence length="82" mass="9412">MAIFTSYIIALLAAAIAYQFSEGKSKKKKYKIWGFTIMPPRCFWIGIDVCSTCKKWLGRHDYALPVPAVFSDRPFYFTSGDF</sequence>
<dbReference type="RefSeq" id="WP_209365817.1">
    <property type="nucleotide sequence ID" value="NZ_CP046956.1"/>
</dbReference>
<evidence type="ECO:0000313" key="1">
    <source>
        <dbReference type="EMBL" id="QTN00680.1"/>
    </source>
</evidence>
<evidence type="ECO:0000313" key="2">
    <source>
        <dbReference type="Proteomes" id="UP000665043"/>
    </source>
</evidence>
<organism evidence="1 2">
    <name type="scientific">Sediminibacillus dalangtanensis</name>
    <dbReference type="NCBI Taxonomy" id="2729421"/>
    <lineage>
        <taxon>Bacteria</taxon>
        <taxon>Bacillati</taxon>
        <taxon>Bacillota</taxon>
        <taxon>Bacilli</taxon>
        <taxon>Bacillales</taxon>
        <taxon>Bacillaceae</taxon>
        <taxon>Sediminibacillus</taxon>
    </lineage>
</organism>
<protein>
    <submittedName>
        <fullName evidence="1">Uncharacterized protein</fullName>
    </submittedName>
</protein>
<gene>
    <name evidence="1" type="ORF">ERJ70_16110</name>
</gene>
<reference evidence="1 2" key="1">
    <citation type="submission" date="2019-12" db="EMBL/GenBank/DDBJ databases">
        <title>The whole genome sequencing of a strain isolated from a Mars analog, Dalangtan Playa.</title>
        <authorList>
            <person name="Huang T."/>
        </authorList>
    </citation>
    <scope>NUCLEOTIDE SEQUENCE [LARGE SCALE GENOMIC DNA]</scope>
    <source>
        <strain evidence="1 2">DP4-553-S</strain>
    </source>
</reference>
<accession>A0ABX7VUX2</accession>
<keyword evidence="2" id="KW-1185">Reference proteome</keyword>
<dbReference type="EMBL" id="CP046956">
    <property type="protein sequence ID" value="QTN00680.1"/>
    <property type="molecule type" value="Genomic_DNA"/>
</dbReference>